<dbReference type="InterPro" id="IPR011333">
    <property type="entry name" value="SKP1/BTB/POZ_sf"/>
</dbReference>
<name>A0A084B3W8_STACB</name>
<keyword evidence="3" id="KW-1185">Reference proteome</keyword>
<dbReference type="SUPFAM" id="SSF54695">
    <property type="entry name" value="POZ domain"/>
    <property type="match status" value="1"/>
</dbReference>
<evidence type="ECO:0000313" key="3">
    <source>
        <dbReference type="Proteomes" id="UP000028045"/>
    </source>
</evidence>
<dbReference type="InterPro" id="IPR000210">
    <property type="entry name" value="BTB/POZ_dom"/>
</dbReference>
<protein>
    <recommendedName>
        <fullName evidence="1">BTB domain-containing protein</fullName>
    </recommendedName>
</protein>
<dbReference type="EMBL" id="KL648097">
    <property type="protein sequence ID" value="KEY72247.1"/>
    <property type="molecule type" value="Genomic_DNA"/>
</dbReference>
<proteinExistence type="predicted"/>
<evidence type="ECO:0000313" key="2">
    <source>
        <dbReference type="EMBL" id="KEY72247.1"/>
    </source>
</evidence>
<sequence length="236" mass="28192">MSKPFRFIVGPGRQEFFIPSILLTRLSPVFRVLVEGHFREAAEASVVWDDIDSTTFFAFWQFVHDDKYTVPPEEILLETDKTVPVPKHWLDRGIFKERFKTACIKAQYGQQGMPRGYQYQYNTQDKRLLLFHARMFVIGDRYEVVKLRHLALFCVHRILEQMIYDQEPWWAYIVPLLSYCYEEPTPEPLRKIVLDFLDRNMELLRDTPEVVEGVMKYGQLIWKPNQAEVRVKWRVL</sequence>
<evidence type="ECO:0000259" key="1">
    <source>
        <dbReference type="PROSITE" id="PS50097"/>
    </source>
</evidence>
<organism evidence="2 3">
    <name type="scientific">Stachybotrys chartarum (strain CBS 109288 / IBT 7711)</name>
    <name type="common">Toxic black mold</name>
    <name type="synonym">Stilbospora chartarum</name>
    <dbReference type="NCBI Taxonomy" id="1280523"/>
    <lineage>
        <taxon>Eukaryota</taxon>
        <taxon>Fungi</taxon>
        <taxon>Dikarya</taxon>
        <taxon>Ascomycota</taxon>
        <taxon>Pezizomycotina</taxon>
        <taxon>Sordariomycetes</taxon>
        <taxon>Hypocreomycetidae</taxon>
        <taxon>Hypocreales</taxon>
        <taxon>Stachybotryaceae</taxon>
        <taxon>Stachybotrys</taxon>
    </lineage>
</organism>
<dbReference type="OrthoDB" id="9997739at2759"/>
<dbReference type="PROSITE" id="PS50097">
    <property type="entry name" value="BTB"/>
    <property type="match status" value="1"/>
</dbReference>
<accession>A0A084B3W8</accession>
<dbReference type="Gene3D" id="3.30.710.10">
    <property type="entry name" value="Potassium Channel Kv1.1, Chain A"/>
    <property type="match status" value="1"/>
</dbReference>
<reference evidence="2 3" key="1">
    <citation type="journal article" date="2014" name="BMC Genomics">
        <title>Comparative genome sequencing reveals chemotype-specific gene clusters in the toxigenic black mold Stachybotrys.</title>
        <authorList>
            <person name="Semeiks J."/>
            <person name="Borek D."/>
            <person name="Otwinowski Z."/>
            <person name="Grishin N.V."/>
        </authorList>
    </citation>
    <scope>NUCLEOTIDE SEQUENCE [LARGE SCALE GENOMIC DNA]</scope>
    <source>
        <strain evidence="3">CBS 109288 / IBT 7711</strain>
    </source>
</reference>
<dbReference type="HOGENOM" id="CLU_056399_1_0_1"/>
<dbReference type="Proteomes" id="UP000028045">
    <property type="component" value="Unassembled WGS sequence"/>
</dbReference>
<dbReference type="AlphaFoldDB" id="A0A084B3W8"/>
<feature type="domain" description="BTB" evidence="1">
    <location>
        <begin position="3"/>
        <end position="72"/>
    </location>
</feature>
<gene>
    <name evidence="2" type="ORF">S7711_00246</name>
</gene>